<dbReference type="InterPro" id="IPR027417">
    <property type="entry name" value="P-loop_NTPase"/>
</dbReference>
<gene>
    <name evidence="1" type="ORF">GNZ13_50830</name>
</gene>
<accession>A0A972SPN3</accession>
<dbReference type="InterPro" id="IPR051162">
    <property type="entry name" value="T4SS_component"/>
</dbReference>
<reference evidence="1 2" key="1">
    <citation type="submission" date="2019-11" db="EMBL/GenBank/DDBJ databases">
        <title>Metabolism of dissolved organic matter in forest soils.</title>
        <authorList>
            <person name="Cyle K.T."/>
            <person name="Wilhelm R.C."/>
            <person name="Martinez C.E."/>
        </authorList>
    </citation>
    <scope>NUCLEOTIDE SEQUENCE [LARGE SCALE GENOMIC DNA]</scope>
    <source>
        <strain evidence="1 2">5N</strain>
    </source>
</reference>
<dbReference type="Gene3D" id="3.40.50.300">
    <property type="entry name" value="P-loop containing nucleotide triphosphate hydrolases"/>
    <property type="match status" value="2"/>
</dbReference>
<comment type="caution">
    <text evidence="1">The sequence shown here is derived from an EMBL/GenBank/DDBJ whole genome shotgun (WGS) entry which is preliminary data.</text>
</comment>
<keyword evidence="2" id="KW-1185">Reference proteome</keyword>
<dbReference type="PANTHER" id="PTHR30121">
    <property type="entry name" value="UNCHARACTERIZED PROTEIN YJGR-RELATED"/>
    <property type="match status" value="1"/>
</dbReference>
<evidence type="ECO:0000313" key="2">
    <source>
        <dbReference type="Proteomes" id="UP000655523"/>
    </source>
</evidence>
<proteinExistence type="predicted"/>
<evidence type="ECO:0000313" key="1">
    <source>
        <dbReference type="EMBL" id="NPT62564.1"/>
    </source>
</evidence>
<sequence length="871" mass="97237">MAEPLQESSTNRERNKFIEEIRSVQASAQAEKAPSPLAEYYIEQLKAGLHACTAGLGTGMWRTAIYLLGDGKSYYRLSSLWRGIFSGEKSLPEPIRVWDCNDVSNLAETWALSDTEGSKGPGDFRHLFQHLSLLTSSQLAAYIHLPQLESPGFSVHGVAAFDTVPQPVKDGRSLDIGTITHFGRDTSQPYRITTSALTQHAFVAGVTGSGKTHTILSLLKQTPALEVPFLVIEPAKAEYRSLMDEPSLKAAIRVFTLGDEQISPFRLNPFEVIGWPSVSVGVHIDLLRSVFGASFGMWTPLPQVLEQCLHRIYRDRGWDITTNSNSRLDKNSRVGDAFPTLSELAAKVDEVVKELGHPAEISDNIRAALHTRIDGLRAGGKGCMLDVQNSMPMNFLMEYPTVVELQAMGDDDDKAFAIALLLARLYEYRRASHEVRSLRHLLVIEEAHRILTNVGTRKSQWEADPRGKAVETFANLISEIRAYGQGVIVADQIPMKLAPEVIKNTNLKIIHRVVAADDREVLAGATAMDERQTRALATLTLGQAVVFSEGDDTPIMVRVAPPSNDERLPGSNDEHIIGPTDEDVRLHMLAQKEKEWREDIGETLRQRLKQHVARLSPLDIAASIAHDAGRSLCADPNFRRDLVRLVTSMIKCDESIERLWADLKYRQQAFSRSDIDSAAVLRSALTQASKWYAYRRASQGGWSYSEAAEVERMLSEVLLSQIDGQDPASPLASFRALIYELSERAIEPFPRCWEICANHTCLYRNAVDDFIEGRKNEDLEGVFNRAYVTDVRTTGRIAAAPKAPTEEPPKAQRKATWEILDEASNELLERRLQNTEEATRIRLCYAQHMLASKFVEVHKQIIGELLDTKGR</sequence>
<name>A0A972SPN3_9BURK</name>
<dbReference type="AlphaFoldDB" id="A0A972SPN3"/>
<dbReference type="Proteomes" id="UP000655523">
    <property type="component" value="Unassembled WGS sequence"/>
</dbReference>
<protein>
    <submittedName>
        <fullName evidence="1">ATP-binding protein</fullName>
    </submittedName>
</protein>
<organism evidence="1 2">
    <name type="scientific">Paraburkholderia elongata</name>
    <dbReference type="NCBI Taxonomy" id="2675747"/>
    <lineage>
        <taxon>Bacteria</taxon>
        <taxon>Pseudomonadati</taxon>
        <taxon>Pseudomonadota</taxon>
        <taxon>Betaproteobacteria</taxon>
        <taxon>Burkholderiales</taxon>
        <taxon>Burkholderiaceae</taxon>
        <taxon>Paraburkholderia</taxon>
    </lineage>
</organism>
<keyword evidence="1" id="KW-0067">ATP-binding</keyword>
<dbReference type="RefSeq" id="WP_172179030.1">
    <property type="nucleotide sequence ID" value="NZ_WOEZ01000336.1"/>
</dbReference>
<dbReference type="PANTHER" id="PTHR30121:SF11">
    <property type="entry name" value="AAA+ ATPASE DOMAIN-CONTAINING PROTEIN"/>
    <property type="match status" value="1"/>
</dbReference>
<dbReference type="GO" id="GO:0005524">
    <property type="term" value="F:ATP binding"/>
    <property type="evidence" value="ECO:0007669"/>
    <property type="project" value="UniProtKB-KW"/>
</dbReference>
<keyword evidence="1" id="KW-0547">Nucleotide-binding</keyword>
<dbReference type="SUPFAM" id="SSF52540">
    <property type="entry name" value="P-loop containing nucleoside triphosphate hydrolases"/>
    <property type="match status" value="1"/>
</dbReference>
<dbReference type="EMBL" id="WOEZ01000336">
    <property type="protein sequence ID" value="NPT62564.1"/>
    <property type="molecule type" value="Genomic_DNA"/>
</dbReference>